<reference evidence="7 8" key="1">
    <citation type="journal article" date="2019" name="Nat. Ecol. Evol.">
        <title>Megaphylogeny resolves global patterns of mushroom evolution.</title>
        <authorList>
            <person name="Varga T."/>
            <person name="Krizsan K."/>
            <person name="Foldi C."/>
            <person name="Dima B."/>
            <person name="Sanchez-Garcia M."/>
            <person name="Sanchez-Ramirez S."/>
            <person name="Szollosi G.J."/>
            <person name="Szarkandi J.G."/>
            <person name="Papp V."/>
            <person name="Albert L."/>
            <person name="Andreopoulos W."/>
            <person name="Angelini C."/>
            <person name="Antonin V."/>
            <person name="Barry K.W."/>
            <person name="Bougher N.L."/>
            <person name="Buchanan P."/>
            <person name="Buyck B."/>
            <person name="Bense V."/>
            <person name="Catcheside P."/>
            <person name="Chovatia M."/>
            <person name="Cooper J."/>
            <person name="Damon W."/>
            <person name="Desjardin D."/>
            <person name="Finy P."/>
            <person name="Geml J."/>
            <person name="Haridas S."/>
            <person name="Hughes K."/>
            <person name="Justo A."/>
            <person name="Karasinski D."/>
            <person name="Kautmanova I."/>
            <person name="Kiss B."/>
            <person name="Kocsube S."/>
            <person name="Kotiranta H."/>
            <person name="LaButti K.M."/>
            <person name="Lechner B.E."/>
            <person name="Liimatainen K."/>
            <person name="Lipzen A."/>
            <person name="Lukacs Z."/>
            <person name="Mihaltcheva S."/>
            <person name="Morgado L.N."/>
            <person name="Niskanen T."/>
            <person name="Noordeloos M.E."/>
            <person name="Ohm R.A."/>
            <person name="Ortiz-Santana B."/>
            <person name="Ovrebo C."/>
            <person name="Racz N."/>
            <person name="Riley R."/>
            <person name="Savchenko A."/>
            <person name="Shiryaev A."/>
            <person name="Soop K."/>
            <person name="Spirin V."/>
            <person name="Szebenyi C."/>
            <person name="Tomsovsky M."/>
            <person name="Tulloss R.E."/>
            <person name="Uehling J."/>
            <person name="Grigoriev I.V."/>
            <person name="Vagvolgyi C."/>
            <person name="Papp T."/>
            <person name="Martin F.M."/>
            <person name="Miettinen O."/>
            <person name="Hibbett D.S."/>
            <person name="Nagy L.G."/>
        </authorList>
    </citation>
    <scope>NUCLEOTIDE SEQUENCE [LARGE SCALE GENOMIC DNA]</scope>
    <source>
        <strain evidence="7 8">FP101781</strain>
    </source>
</reference>
<feature type="compositionally biased region" description="Polar residues" evidence="6">
    <location>
        <begin position="226"/>
        <end position="238"/>
    </location>
</feature>
<evidence type="ECO:0000256" key="4">
    <source>
        <dbReference type="ARBA" id="ARBA00023163"/>
    </source>
</evidence>
<feature type="region of interest" description="Disordered" evidence="6">
    <location>
        <begin position="1"/>
        <end position="30"/>
    </location>
</feature>
<gene>
    <name evidence="7" type="ORF">FA13DRAFT_1732894</name>
</gene>
<comment type="subcellular location">
    <subcellularLocation>
        <location evidence="1">Nucleus</location>
    </subcellularLocation>
</comment>
<feature type="compositionally biased region" description="Basic and acidic residues" evidence="6">
    <location>
        <begin position="607"/>
        <end position="618"/>
    </location>
</feature>
<feature type="compositionally biased region" description="Basic and acidic residues" evidence="6">
    <location>
        <begin position="52"/>
        <end position="91"/>
    </location>
</feature>
<evidence type="ECO:0000256" key="5">
    <source>
        <dbReference type="ARBA" id="ARBA00023242"/>
    </source>
</evidence>
<dbReference type="Proteomes" id="UP000298030">
    <property type="component" value="Unassembled WGS sequence"/>
</dbReference>
<dbReference type="PANTHER" id="PTHR13556">
    <property type="entry name" value="TRANSCRIPTIONAL ADAPTER 3-RELATED"/>
    <property type="match status" value="1"/>
</dbReference>
<keyword evidence="8" id="KW-1185">Reference proteome</keyword>
<evidence type="ECO:0000256" key="1">
    <source>
        <dbReference type="ARBA" id="ARBA00004123"/>
    </source>
</evidence>
<dbReference type="PANTHER" id="PTHR13556:SF2">
    <property type="entry name" value="TRANSCRIPTIONAL ADAPTER 3"/>
    <property type="match status" value="1"/>
</dbReference>
<name>A0A4Y7TB96_COPMI</name>
<proteinExistence type="inferred from homology"/>
<organism evidence="7 8">
    <name type="scientific">Coprinellus micaceus</name>
    <name type="common">Glistening ink-cap mushroom</name>
    <name type="synonym">Coprinus micaceus</name>
    <dbReference type="NCBI Taxonomy" id="71717"/>
    <lineage>
        <taxon>Eukaryota</taxon>
        <taxon>Fungi</taxon>
        <taxon>Dikarya</taxon>
        <taxon>Basidiomycota</taxon>
        <taxon>Agaricomycotina</taxon>
        <taxon>Agaricomycetes</taxon>
        <taxon>Agaricomycetidae</taxon>
        <taxon>Agaricales</taxon>
        <taxon>Agaricineae</taxon>
        <taxon>Psathyrellaceae</taxon>
        <taxon>Coprinellus</taxon>
    </lineage>
</organism>
<evidence type="ECO:0000256" key="6">
    <source>
        <dbReference type="SAM" id="MobiDB-lite"/>
    </source>
</evidence>
<accession>A0A4Y7TB96</accession>
<dbReference type="InterPro" id="IPR019340">
    <property type="entry name" value="Histone_AcTrfase_su3"/>
</dbReference>
<dbReference type="GO" id="GO:0000124">
    <property type="term" value="C:SAGA complex"/>
    <property type="evidence" value="ECO:0007669"/>
    <property type="project" value="TreeGrafter"/>
</dbReference>
<keyword evidence="5" id="KW-0539">Nucleus</keyword>
<dbReference type="GO" id="GO:0005634">
    <property type="term" value="C:nucleus"/>
    <property type="evidence" value="ECO:0007669"/>
    <property type="project" value="UniProtKB-SubCell"/>
</dbReference>
<dbReference type="Pfam" id="PF10198">
    <property type="entry name" value="Ada3"/>
    <property type="match status" value="1"/>
</dbReference>
<feature type="region of interest" description="Disordered" evidence="6">
    <location>
        <begin position="588"/>
        <end position="624"/>
    </location>
</feature>
<protein>
    <submittedName>
        <fullName evidence="7">Uncharacterized protein</fullName>
    </submittedName>
</protein>
<dbReference type="GO" id="GO:0003713">
    <property type="term" value="F:transcription coactivator activity"/>
    <property type="evidence" value="ECO:0007669"/>
    <property type="project" value="TreeGrafter"/>
</dbReference>
<dbReference type="EMBL" id="QPFP01000019">
    <property type="protein sequence ID" value="TEB31447.1"/>
    <property type="molecule type" value="Genomic_DNA"/>
</dbReference>
<comment type="caution">
    <text evidence="7">The sequence shown here is derived from an EMBL/GenBank/DDBJ whole genome shotgun (WGS) entry which is preliminary data.</text>
</comment>
<feature type="compositionally biased region" description="Polar residues" evidence="6">
    <location>
        <begin position="110"/>
        <end position="121"/>
    </location>
</feature>
<dbReference type="STRING" id="71717.A0A4Y7TB96"/>
<sequence>MPSARLSRYAAPHEPRSSLLKHPPESSSPIPSIEELELLLPDLKLLKESALERSKKASHDLRTIQDSMRKLKEKEKGKAKAVDRVKRERDFTPIPNDESRHHHYPGSKPRMSSSIPNSARSSVDPRRSALEDKKLLKKRKHGEVDPGESDSNQTQRARKGSPVVGSHAPGSSSHKAHPKSSIPPTISHPKVTAGPDFTVPPNINLLPSRPPIPSPPIPGPSKPINVTSDFSKVKQPPQTQVTTFYSSTEPYLRPVREEDVGFLEYTGDEVEPFIMPKLGVHYLEVWEEQDANGYTGIIPKAKEAPASAFVAPKPTWDPSTLVDPDMTSEDKGHGPLTERVISALLPLPDLGWKGVKAAEDAMEGRPGGSGAAAARRERLNVSDLENRIRDTMRYHGLLETVPDFSEKVDDPIATALRHAQQELRTVVATNKARKERLAAIAKDRLGYQEYLEVRETLDKAITAKYASLQKKPALKHIKNHKKKRLAGAAAASAAAAAAANAEADNPTGVPAAVGLNPDDENHLLVDEQLKKYVETRRKWVEEVGSVFDELQEQKPGRIWGFPTESVYQGVDEEVRETLRETLSTSIPRSSRFLNNGGGSSSRTNGVHIDEKGKGRASDDAMDIG</sequence>
<evidence type="ECO:0000256" key="3">
    <source>
        <dbReference type="ARBA" id="ARBA00023015"/>
    </source>
</evidence>
<evidence type="ECO:0000313" key="7">
    <source>
        <dbReference type="EMBL" id="TEB31447.1"/>
    </source>
</evidence>
<evidence type="ECO:0000313" key="8">
    <source>
        <dbReference type="Proteomes" id="UP000298030"/>
    </source>
</evidence>
<keyword evidence="3" id="KW-0805">Transcription regulation</keyword>
<feature type="region of interest" description="Disordered" evidence="6">
    <location>
        <begin position="52"/>
        <end position="238"/>
    </location>
</feature>
<dbReference type="AlphaFoldDB" id="A0A4Y7TB96"/>
<feature type="compositionally biased region" description="Pro residues" evidence="6">
    <location>
        <begin position="208"/>
        <end position="221"/>
    </location>
</feature>
<evidence type="ECO:0000256" key="2">
    <source>
        <dbReference type="ARBA" id="ARBA00005330"/>
    </source>
</evidence>
<comment type="similarity">
    <text evidence="2">Belongs to the NGG1 family.</text>
</comment>
<feature type="compositionally biased region" description="Basic and acidic residues" evidence="6">
    <location>
        <begin position="123"/>
        <end position="134"/>
    </location>
</feature>
<dbReference type="OrthoDB" id="1232at2759"/>
<dbReference type="GO" id="GO:0006357">
    <property type="term" value="P:regulation of transcription by RNA polymerase II"/>
    <property type="evidence" value="ECO:0007669"/>
    <property type="project" value="TreeGrafter"/>
</dbReference>
<keyword evidence="4" id="KW-0804">Transcription</keyword>